<evidence type="ECO:0000256" key="1">
    <source>
        <dbReference type="ARBA" id="ARBA00004651"/>
    </source>
</evidence>
<evidence type="ECO:0000256" key="8">
    <source>
        <dbReference type="ARBA" id="ARBA00023136"/>
    </source>
</evidence>
<dbReference type="CDD" id="cd06261">
    <property type="entry name" value="TM_PBP2"/>
    <property type="match status" value="1"/>
</dbReference>
<dbReference type="AlphaFoldDB" id="A0A0A6PT32"/>
<comment type="subcellular location">
    <subcellularLocation>
        <location evidence="1 9">Cell membrane</location>
        <topology evidence="1 9">Multi-pass membrane protein</topology>
    </subcellularLocation>
</comment>
<dbReference type="PANTHER" id="PTHR30614">
    <property type="entry name" value="MEMBRANE COMPONENT OF AMINO ACID ABC TRANSPORTER"/>
    <property type="match status" value="1"/>
</dbReference>
<dbReference type="InterPro" id="IPR043429">
    <property type="entry name" value="ArtM/GltK/GlnP/TcyL/YhdX-like"/>
</dbReference>
<keyword evidence="4" id="KW-1003">Cell membrane</keyword>
<evidence type="ECO:0000313" key="11">
    <source>
        <dbReference type="EMBL" id="PPV14082.1"/>
    </source>
</evidence>
<evidence type="ECO:0000256" key="5">
    <source>
        <dbReference type="ARBA" id="ARBA00022692"/>
    </source>
</evidence>
<dbReference type="PROSITE" id="PS50928">
    <property type="entry name" value="ABC_TM1"/>
    <property type="match status" value="1"/>
</dbReference>
<dbReference type="Gene3D" id="1.10.3720.10">
    <property type="entry name" value="MetI-like"/>
    <property type="match status" value="1"/>
</dbReference>
<comment type="similarity">
    <text evidence="2">Belongs to the binding-protein-dependent transport system permease family. HisMQ subfamily.</text>
</comment>
<keyword evidence="5 9" id="KW-0812">Transmembrane</keyword>
<feature type="transmembrane region" description="Helical" evidence="9">
    <location>
        <begin position="189"/>
        <end position="210"/>
    </location>
</feature>
<dbReference type="PANTHER" id="PTHR30614:SF37">
    <property type="entry name" value="AMINO-ACID ABC TRANSPORTER PERMEASE PROTEIN YHDX-RELATED"/>
    <property type="match status" value="1"/>
</dbReference>
<evidence type="ECO:0000259" key="10">
    <source>
        <dbReference type="PROSITE" id="PS50928"/>
    </source>
</evidence>
<comment type="caution">
    <text evidence="11">The sequence shown here is derived from an EMBL/GenBank/DDBJ whole genome shotgun (WGS) entry which is preliminary data.</text>
</comment>
<feature type="transmembrane region" description="Helical" evidence="9">
    <location>
        <begin position="25"/>
        <end position="46"/>
    </location>
</feature>
<dbReference type="InterPro" id="IPR010065">
    <property type="entry name" value="AA_ABC_transptr_permease_3TM"/>
</dbReference>
<organism evidence="11 12">
    <name type="scientific">Clostridium butyricum</name>
    <dbReference type="NCBI Taxonomy" id="1492"/>
    <lineage>
        <taxon>Bacteria</taxon>
        <taxon>Bacillati</taxon>
        <taxon>Bacillota</taxon>
        <taxon>Clostridia</taxon>
        <taxon>Eubacteriales</taxon>
        <taxon>Clostridiaceae</taxon>
        <taxon>Clostridium</taxon>
    </lineage>
</organism>
<keyword evidence="3 9" id="KW-0813">Transport</keyword>
<dbReference type="Proteomes" id="UP000238081">
    <property type="component" value="Unassembled WGS sequence"/>
</dbReference>
<evidence type="ECO:0000256" key="9">
    <source>
        <dbReference type="RuleBase" id="RU363032"/>
    </source>
</evidence>
<keyword evidence="6" id="KW-0029">Amino-acid transport</keyword>
<evidence type="ECO:0000256" key="3">
    <source>
        <dbReference type="ARBA" id="ARBA00022448"/>
    </source>
</evidence>
<gene>
    <name evidence="11" type="ORF">AWN73_15045</name>
</gene>
<accession>A0A0A6PT32</accession>
<feature type="domain" description="ABC transmembrane type-1" evidence="10">
    <location>
        <begin position="19"/>
        <end position="207"/>
    </location>
</feature>
<dbReference type="GO" id="GO:0043190">
    <property type="term" value="C:ATP-binding cassette (ABC) transporter complex"/>
    <property type="evidence" value="ECO:0007669"/>
    <property type="project" value="InterPro"/>
</dbReference>
<dbReference type="Pfam" id="PF00528">
    <property type="entry name" value="BPD_transp_1"/>
    <property type="match status" value="1"/>
</dbReference>
<sequence length="221" mass="24487">MSIDWNFIIDNIPSYAEAAGLTLKLGFIGIILSIIIGLVCSIILYFKVKILEKIVQAYIELSRNTPLLVQIFFLYFGLPKLGLKMSETTCAVIGLAFLGGSYMAEAFRSGLEAVSKSQIESGISIGLSKTQLIRYVIIPQAFSISMPSISANFIFLLKETSILGAISIIEVTNLTKDLIGMYYRTFESLGMLVIVYLIIILPISFVLSLLERKLRYAEFGN</sequence>
<keyword evidence="7 9" id="KW-1133">Transmembrane helix</keyword>
<keyword evidence="8 9" id="KW-0472">Membrane</keyword>
<proteinExistence type="inferred from homology"/>
<protein>
    <submittedName>
        <fullName evidence="11">Polar amino acid ABC transporter permease</fullName>
    </submittedName>
</protein>
<evidence type="ECO:0000256" key="7">
    <source>
        <dbReference type="ARBA" id="ARBA00022989"/>
    </source>
</evidence>
<dbReference type="InterPro" id="IPR000515">
    <property type="entry name" value="MetI-like"/>
</dbReference>
<dbReference type="GO" id="GO:0022857">
    <property type="term" value="F:transmembrane transporter activity"/>
    <property type="evidence" value="ECO:0007669"/>
    <property type="project" value="InterPro"/>
</dbReference>
<name>A0A0A6PT32_CLOBU</name>
<evidence type="ECO:0000313" key="12">
    <source>
        <dbReference type="Proteomes" id="UP000238081"/>
    </source>
</evidence>
<dbReference type="EMBL" id="LRDH01000113">
    <property type="protein sequence ID" value="PPV14082.1"/>
    <property type="molecule type" value="Genomic_DNA"/>
</dbReference>
<dbReference type="NCBIfam" id="TIGR01726">
    <property type="entry name" value="HEQRo_perm_3TM"/>
    <property type="match status" value="1"/>
</dbReference>
<evidence type="ECO:0000256" key="4">
    <source>
        <dbReference type="ARBA" id="ARBA00022475"/>
    </source>
</evidence>
<dbReference type="GO" id="GO:0006865">
    <property type="term" value="P:amino acid transport"/>
    <property type="evidence" value="ECO:0007669"/>
    <property type="project" value="UniProtKB-KW"/>
</dbReference>
<dbReference type="SUPFAM" id="SSF161098">
    <property type="entry name" value="MetI-like"/>
    <property type="match status" value="1"/>
</dbReference>
<feature type="transmembrane region" description="Helical" evidence="9">
    <location>
        <begin position="132"/>
        <end position="157"/>
    </location>
</feature>
<dbReference type="RefSeq" id="WP_027635262.1">
    <property type="nucleotide sequence ID" value="NZ_CP191155.1"/>
</dbReference>
<evidence type="ECO:0000256" key="6">
    <source>
        <dbReference type="ARBA" id="ARBA00022970"/>
    </source>
</evidence>
<dbReference type="InterPro" id="IPR035906">
    <property type="entry name" value="MetI-like_sf"/>
</dbReference>
<evidence type="ECO:0000256" key="2">
    <source>
        <dbReference type="ARBA" id="ARBA00010072"/>
    </source>
</evidence>
<reference evidence="11 12" key="1">
    <citation type="submission" date="2016-01" db="EMBL/GenBank/DDBJ databases">
        <title>Characterization of the Clostridium difficile lineages that are prevalent in Hong Kong and China.</title>
        <authorList>
            <person name="Kwok J.S.-L."/>
            <person name="Lam W.-Y."/>
            <person name="Ip M."/>
            <person name="Chan T.-F."/>
            <person name="Hawkey P.M."/>
            <person name="Tsui S.K.-W."/>
        </authorList>
    </citation>
    <scope>NUCLEOTIDE SEQUENCE [LARGE SCALE GENOMIC DNA]</scope>
    <source>
        <strain evidence="11 12">300064</strain>
    </source>
</reference>